<protein>
    <submittedName>
        <fullName evidence="3">Retrotransposon gag protein</fullName>
    </submittedName>
</protein>
<reference evidence="5 6" key="1">
    <citation type="submission" date="2019-08" db="EMBL/GenBank/DDBJ databases">
        <title>Draft genome sequences of two oriental melons (Cucumis melo L. var makuwa).</title>
        <authorList>
            <person name="Kwon S.-Y."/>
        </authorList>
    </citation>
    <scope>NUCLEOTIDE SEQUENCE [LARGE SCALE GENOMIC DNA]</scope>
    <source>
        <strain evidence="6">cv. Chang Bougi</strain>
        <strain evidence="5">cv. SW 3</strain>
        <tissue evidence="3">Leaf</tissue>
    </source>
</reference>
<feature type="compositionally biased region" description="Polar residues" evidence="1">
    <location>
        <begin position="71"/>
        <end position="83"/>
    </location>
</feature>
<feature type="compositionally biased region" description="Polar residues" evidence="1">
    <location>
        <begin position="425"/>
        <end position="435"/>
    </location>
</feature>
<feature type="compositionally biased region" description="Basic and acidic residues" evidence="1">
    <location>
        <begin position="436"/>
        <end position="447"/>
    </location>
</feature>
<feature type="region of interest" description="Disordered" evidence="1">
    <location>
        <begin position="421"/>
        <end position="470"/>
    </location>
</feature>
<evidence type="ECO:0000313" key="5">
    <source>
        <dbReference type="Proteomes" id="UP000321393"/>
    </source>
</evidence>
<gene>
    <name evidence="4" type="ORF">E5676_scaffold318G00850</name>
    <name evidence="3" type="ORF">E6C27_scaffold22G001380</name>
</gene>
<feature type="region of interest" description="Disordered" evidence="1">
    <location>
        <begin position="146"/>
        <end position="208"/>
    </location>
</feature>
<dbReference type="Proteomes" id="UP000321393">
    <property type="component" value="Unassembled WGS sequence"/>
</dbReference>
<evidence type="ECO:0000313" key="3">
    <source>
        <dbReference type="EMBL" id="KAA0060347.1"/>
    </source>
</evidence>
<dbReference type="InterPro" id="IPR050951">
    <property type="entry name" value="Retrovirus_Pol_polyprotein"/>
</dbReference>
<dbReference type="PROSITE" id="PS50994">
    <property type="entry name" value="INTEGRASE"/>
    <property type="match status" value="1"/>
</dbReference>
<organism evidence="3 5">
    <name type="scientific">Cucumis melo var. makuwa</name>
    <name type="common">Oriental melon</name>
    <dbReference type="NCBI Taxonomy" id="1194695"/>
    <lineage>
        <taxon>Eukaryota</taxon>
        <taxon>Viridiplantae</taxon>
        <taxon>Streptophyta</taxon>
        <taxon>Embryophyta</taxon>
        <taxon>Tracheophyta</taxon>
        <taxon>Spermatophyta</taxon>
        <taxon>Magnoliopsida</taxon>
        <taxon>eudicotyledons</taxon>
        <taxon>Gunneridae</taxon>
        <taxon>Pentapetalae</taxon>
        <taxon>rosids</taxon>
        <taxon>fabids</taxon>
        <taxon>Cucurbitales</taxon>
        <taxon>Cucurbitaceae</taxon>
        <taxon>Benincaseae</taxon>
        <taxon>Cucumis</taxon>
    </lineage>
</organism>
<dbReference type="Pfam" id="PF00665">
    <property type="entry name" value="rve"/>
    <property type="match status" value="1"/>
</dbReference>
<feature type="region of interest" description="Disordered" evidence="1">
    <location>
        <begin position="57"/>
        <end position="83"/>
    </location>
</feature>
<name>A0A5A7V0L2_CUCMM</name>
<dbReference type="Proteomes" id="UP000321947">
    <property type="component" value="Unassembled WGS sequence"/>
</dbReference>
<accession>A0A5A7V0L2</accession>
<dbReference type="InterPro" id="IPR036397">
    <property type="entry name" value="RNaseH_sf"/>
</dbReference>
<comment type="caution">
    <text evidence="3">The sequence shown here is derived from an EMBL/GenBank/DDBJ whole genome shotgun (WGS) entry which is preliminary data.</text>
</comment>
<dbReference type="AlphaFoldDB" id="A0A5A7V0L2"/>
<proteinExistence type="predicted"/>
<dbReference type="EMBL" id="SSTD01005234">
    <property type="protein sequence ID" value="TYK22096.1"/>
    <property type="molecule type" value="Genomic_DNA"/>
</dbReference>
<dbReference type="PANTHER" id="PTHR37984:SF5">
    <property type="entry name" value="PROTEIN NYNRIN-LIKE"/>
    <property type="match status" value="1"/>
</dbReference>
<evidence type="ECO:0000313" key="4">
    <source>
        <dbReference type="EMBL" id="TYK22096.1"/>
    </source>
</evidence>
<sequence>MTTFLTSFVQGTPLKVTKCGVCGLVGHSNDKCPKVIEDVNIVRRYNLQGNTYNSGWRDNPNLRWGNDNQKHTQAPSTSSNQGTNLKDIIKALATNNVSFQQEMKRQMTQITTAISKMDGKGKLPAQPNHANVSAISLRSGKILDSPATEEKKVTSKPLPLNSKNEFKEEKVETNPSSSNSKNDKSPLNDFTPYIPKPPFPYRLAPKKKETPKEEELLEMFRKVQINLPLLDAIQQVPTYAKFLKELCTNKRKTKERPMVSQNVSALLKSNIPEKCNDPGRPFLKTAKAIINVDKGSLSVEFDGDIVTFNIFESMRYPDACLSLCSLELHDEVDELSIHDEFFEQEMVENKELLEPNVEYVSKWVEAIPTKTNDSSVDSRFLVSNIFSRFGIPRVIISDQGTHFCNQTVEALMRKYGIQHRISTPHHPQTNEQAETSNREIKKYPRENRQHKKKGLEPSPQRCTVGIPNGL</sequence>
<feature type="domain" description="Integrase catalytic" evidence="2">
    <location>
        <begin position="327"/>
        <end position="443"/>
    </location>
</feature>
<dbReference type="InterPro" id="IPR012337">
    <property type="entry name" value="RNaseH-like_sf"/>
</dbReference>
<dbReference type="GO" id="GO:0015074">
    <property type="term" value="P:DNA integration"/>
    <property type="evidence" value="ECO:0007669"/>
    <property type="project" value="InterPro"/>
</dbReference>
<dbReference type="EMBL" id="SSTE01005668">
    <property type="protein sequence ID" value="KAA0060347.1"/>
    <property type="molecule type" value="Genomic_DNA"/>
</dbReference>
<dbReference type="SUPFAM" id="SSF53098">
    <property type="entry name" value="Ribonuclease H-like"/>
    <property type="match status" value="1"/>
</dbReference>
<evidence type="ECO:0000256" key="1">
    <source>
        <dbReference type="SAM" id="MobiDB-lite"/>
    </source>
</evidence>
<dbReference type="OrthoDB" id="1713704at2759"/>
<dbReference type="PANTHER" id="PTHR37984">
    <property type="entry name" value="PROTEIN CBG26694"/>
    <property type="match status" value="1"/>
</dbReference>
<dbReference type="Gene3D" id="3.30.420.10">
    <property type="entry name" value="Ribonuclease H-like superfamily/Ribonuclease H"/>
    <property type="match status" value="1"/>
</dbReference>
<dbReference type="GO" id="GO:0003676">
    <property type="term" value="F:nucleic acid binding"/>
    <property type="evidence" value="ECO:0007669"/>
    <property type="project" value="InterPro"/>
</dbReference>
<evidence type="ECO:0000313" key="6">
    <source>
        <dbReference type="Proteomes" id="UP000321947"/>
    </source>
</evidence>
<evidence type="ECO:0000259" key="2">
    <source>
        <dbReference type="PROSITE" id="PS50994"/>
    </source>
</evidence>
<dbReference type="InterPro" id="IPR001584">
    <property type="entry name" value="Integrase_cat-core"/>
</dbReference>